<evidence type="ECO:0008006" key="3">
    <source>
        <dbReference type="Google" id="ProtNLM"/>
    </source>
</evidence>
<dbReference type="EMBL" id="CP026247">
    <property type="protein sequence ID" value="AWP02082.1"/>
    <property type="molecule type" value="Genomic_DNA"/>
</dbReference>
<organism evidence="1 2">
    <name type="scientific">Scophthalmus maximus</name>
    <name type="common">Turbot</name>
    <name type="synonym">Psetta maxima</name>
    <dbReference type="NCBI Taxonomy" id="52904"/>
    <lineage>
        <taxon>Eukaryota</taxon>
        <taxon>Metazoa</taxon>
        <taxon>Chordata</taxon>
        <taxon>Craniata</taxon>
        <taxon>Vertebrata</taxon>
        <taxon>Euteleostomi</taxon>
        <taxon>Actinopterygii</taxon>
        <taxon>Neopterygii</taxon>
        <taxon>Teleostei</taxon>
        <taxon>Neoteleostei</taxon>
        <taxon>Acanthomorphata</taxon>
        <taxon>Carangaria</taxon>
        <taxon>Pleuronectiformes</taxon>
        <taxon>Pleuronectoidei</taxon>
        <taxon>Scophthalmidae</taxon>
        <taxon>Scophthalmus</taxon>
    </lineage>
</organism>
<sequence>MTVNAAQLDASYGVRSTEATCWHQHSETTPTSSEEFELSQAGLGKRHLTMSRDMSHEEFIGLLQNEYPKMQGLKGGWLLYKATGGQGKRRLIMIPPDSDAYTGTLIRSATTAGKITLYISPLQHEFDLSPLPPDAIEFQSMPRAQCQTCNVSFPLQILALHVQECMESQAGSEDIEVDLSTEDSIQGLSDEILNCGYTGAISVQNKESIVRAIILHAVLRLQPMLEQLREGLQLYDLLLLMSHYPEICQPLFVPQEDAKLKNVGMEMTKMVHIPSHLPGFCSGSQAKVTSHFCL</sequence>
<protein>
    <recommendedName>
        <fullName evidence="3">HECT domain-containing protein</fullName>
    </recommendedName>
</protein>
<dbReference type="Proteomes" id="UP000246464">
    <property type="component" value="Chromosome 5"/>
</dbReference>
<dbReference type="AlphaFoldDB" id="A0A2U9BEH7"/>
<evidence type="ECO:0000313" key="1">
    <source>
        <dbReference type="EMBL" id="AWP02082.1"/>
    </source>
</evidence>
<evidence type="ECO:0000313" key="2">
    <source>
        <dbReference type="Proteomes" id="UP000246464"/>
    </source>
</evidence>
<accession>A0A2U9BEH7</accession>
<name>A0A2U9BEH7_SCOMX</name>
<proteinExistence type="predicted"/>
<keyword evidence="2" id="KW-1185">Reference proteome</keyword>
<reference evidence="1 2" key="1">
    <citation type="submission" date="2017-12" db="EMBL/GenBank/DDBJ databases">
        <title>Integrating genomic resources of turbot (Scophthalmus maximus) in depth evaluation of genetic and physical mapping variation across individuals.</title>
        <authorList>
            <person name="Martinez P."/>
        </authorList>
    </citation>
    <scope>NUCLEOTIDE SEQUENCE [LARGE SCALE GENOMIC DNA]</scope>
</reference>
<gene>
    <name evidence="1" type="ORF">SMAX5B_002912</name>
</gene>